<dbReference type="SUPFAM" id="SSF103642">
    <property type="entry name" value="Sec-C motif"/>
    <property type="match status" value="1"/>
</dbReference>
<evidence type="ECO:0000313" key="1">
    <source>
        <dbReference type="EMBL" id="SDY83493.1"/>
    </source>
</evidence>
<protein>
    <submittedName>
        <fullName evidence="1">SEC-C motif-containing protein</fullName>
    </submittedName>
</protein>
<dbReference type="Pfam" id="PF02810">
    <property type="entry name" value="SEC-C"/>
    <property type="match status" value="1"/>
</dbReference>
<sequence>MVTVTSGDAQRRLHVEYAEALEADAETSGEQCNDLVEAADYWHFAGEHEREERALRVAAEVDDDSNVLHGPAAYAKFLLTHGRRAEAEERFARLLREGSNCEWAYVTASVAYQLVDEPQEALRWLNIGVNRFVPSLDAEIEMGDAGSELLRQRSLLRRELDLPSDGLDELHDRLTEHGRQIGARIENIRRHDEDPAILFWPAADFAEIQRQRPDWYPDTEHLEHRREAERALRQRPEAAVVVGSFEALVGFAASRGIALDEQATRAEFAAEAVRRGLAIAWPPGRNDACWCGSARKYKKCCGAPGFA</sequence>
<reference evidence="2" key="1">
    <citation type="submission" date="2016-10" db="EMBL/GenBank/DDBJ databases">
        <authorList>
            <person name="Varghese N."/>
            <person name="Submissions S."/>
        </authorList>
    </citation>
    <scope>NUCLEOTIDE SEQUENCE [LARGE SCALE GENOMIC DNA]</scope>
    <source>
        <strain evidence="2">CGMCC 4.3530</strain>
    </source>
</reference>
<name>A0A1H3N427_9PSEU</name>
<accession>A0A1H3N427</accession>
<dbReference type="Gene3D" id="3.10.450.50">
    <property type="match status" value="1"/>
</dbReference>
<dbReference type="Proteomes" id="UP000199529">
    <property type="component" value="Unassembled WGS sequence"/>
</dbReference>
<dbReference type="AlphaFoldDB" id="A0A1H3N427"/>
<evidence type="ECO:0000313" key="2">
    <source>
        <dbReference type="Proteomes" id="UP000199529"/>
    </source>
</evidence>
<organism evidence="1 2">
    <name type="scientific">Saccharopolyspora shandongensis</name>
    <dbReference type="NCBI Taxonomy" id="418495"/>
    <lineage>
        <taxon>Bacteria</taxon>
        <taxon>Bacillati</taxon>
        <taxon>Actinomycetota</taxon>
        <taxon>Actinomycetes</taxon>
        <taxon>Pseudonocardiales</taxon>
        <taxon>Pseudonocardiaceae</taxon>
        <taxon>Saccharopolyspora</taxon>
    </lineage>
</organism>
<dbReference type="InterPro" id="IPR004027">
    <property type="entry name" value="SEC_C_motif"/>
</dbReference>
<gene>
    <name evidence="1" type="ORF">SAMN05216215_103682</name>
</gene>
<dbReference type="STRING" id="418495.SAMN05216215_103682"/>
<keyword evidence="2" id="KW-1185">Reference proteome</keyword>
<dbReference type="EMBL" id="FNOK01000036">
    <property type="protein sequence ID" value="SDY83493.1"/>
    <property type="molecule type" value="Genomic_DNA"/>
</dbReference>
<proteinExistence type="predicted"/>